<reference evidence="2 3" key="1">
    <citation type="submission" date="2018-04" db="EMBL/GenBank/DDBJ databases">
        <title>Genomic Encyclopedia of Type Strains, Phase III (KMG-III): the genomes of soil and plant-associated and newly described type strains.</title>
        <authorList>
            <person name="Whitman W."/>
        </authorList>
    </citation>
    <scope>NUCLEOTIDE SEQUENCE [LARGE SCALE GENOMIC DNA]</scope>
    <source>
        <strain evidence="2 3">KA25</strain>
    </source>
</reference>
<organism evidence="2 3">
    <name type="scientific">Cereibacter azotoformans</name>
    <dbReference type="NCBI Taxonomy" id="43057"/>
    <lineage>
        <taxon>Bacteria</taxon>
        <taxon>Pseudomonadati</taxon>
        <taxon>Pseudomonadota</taxon>
        <taxon>Alphaproteobacteria</taxon>
        <taxon>Rhodobacterales</taxon>
        <taxon>Paracoccaceae</taxon>
        <taxon>Cereibacter</taxon>
    </lineage>
</organism>
<comment type="caution">
    <text evidence="2">The sequence shown here is derived from an EMBL/GenBank/DDBJ whole genome shotgun (WGS) entry which is preliminary data.</text>
</comment>
<dbReference type="SUPFAM" id="SSF52540">
    <property type="entry name" value="P-loop containing nucleoside triphosphate hydrolases"/>
    <property type="match status" value="1"/>
</dbReference>
<keyword evidence="3" id="KW-1185">Reference proteome</keyword>
<evidence type="ECO:0008006" key="4">
    <source>
        <dbReference type="Google" id="ProtNLM"/>
    </source>
</evidence>
<dbReference type="AlphaFoldDB" id="A0A2T5KDI0"/>
<dbReference type="Proteomes" id="UP000244060">
    <property type="component" value="Unassembled WGS sequence"/>
</dbReference>
<name>A0A2T5KDI0_9RHOB</name>
<feature type="region of interest" description="Disordered" evidence="1">
    <location>
        <begin position="49"/>
        <end position="68"/>
    </location>
</feature>
<dbReference type="EMBL" id="QAOT01000002">
    <property type="protein sequence ID" value="PTR20422.1"/>
    <property type="molecule type" value="Genomic_DNA"/>
</dbReference>
<feature type="region of interest" description="Disordered" evidence="1">
    <location>
        <begin position="107"/>
        <end position="126"/>
    </location>
</feature>
<accession>A0A2T5KDI0</accession>
<evidence type="ECO:0000256" key="1">
    <source>
        <dbReference type="SAM" id="MobiDB-lite"/>
    </source>
</evidence>
<evidence type="ECO:0000313" key="3">
    <source>
        <dbReference type="Proteomes" id="UP000244060"/>
    </source>
</evidence>
<dbReference type="OrthoDB" id="7322951at2"/>
<dbReference type="RefSeq" id="WP_101341535.1">
    <property type="nucleotide sequence ID" value="NZ_PHSI01000073.1"/>
</dbReference>
<proteinExistence type="predicted"/>
<sequence length="339" mass="36575">MGILTVRAPDSQQAMEEVLRRLGPEAYILSTTQRDGLVEIRAARDLPVVTPPAPRPVRKDDPDADEAGDFRRLTLSGLSFGAAREAPPLRREPRVQTFAEMLEDRQRQQARPALVAERNPQPPLPATDPDEGFEALVRHLLPSRPATLPPRLAIVGPAGAGKTMLALRFAALMMEERPGAEPVILAPRIGGEPADARLRHWTRLLAVPLERPPLDGIGQALLPRPDPWRPEILDLSCSPGVTPEALAETGATVVLALPAGLSPRALRHWAKAPAGSLICLTRTDLWLPDGAELAALAASGLRLGWESGGTGVVDALWRVDADRLGHWVEAGEVQGEERS</sequence>
<dbReference type="InterPro" id="IPR027417">
    <property type="entry name" value="P-loop_NTPase"/>
</dbReference>
<protein>
    <recommendedName>
        <fullName evidence="4">Flagellar biosynthesis protein FlhF</fullName>
    </recommendedName>
</protein>
<gene>
    <name evidence="2" type="ORF">C8J28_102187</name>
</gene>
<evidence type="ECO:0000313" key="2">
    <source>
        <dbReference type="EMBL" id="PTR20422.1"/>
    </source>
</evidence>